<evidence type="ECO:0000313" key="1">
    <source>
        <dbReference type="EnsemblPlants" id="AUR62034686-RA:cds"/>
    </source>
</evidence>
<dbReference type="PANTHER" id="PTHR31170">
    <property type="entry name" value="BNAC04G53230D PROTEIN"/>
    <property type="match status" value="1"/>
</dbReference>
<dbReference type="InterPro" id="IPR004158">
    <property type="entry name" value="DUF247_pln"/>
</dbReference>
<dbReference type="Proteomes" id="UP000596660">
    <property type="component" value="Unplaced"/>
</dbReference>
<protein>
    <submittedName>
        <fullName evidence="1">Uncharacterized protein</fullName>
    </submittedName>
</protein>
<dbReference type="Pfam" id="PF03140">
    <property type="entry name" value="DUF247"/>
    <property type="match status" value="1"/>
</dbReference>
<reference evidence="1" key="2">
    <citation type="submission" date="2021-03" db="UniProtKB">
        <authorList>
            <consortium name="EnsemblPlants"/>
        </authorList>
    </citation>
    <scope>IDENTIFICATION</scope>
</reference>
<reference evidence="1" key="1">
    <citation type="journal article" date="2017" name="Nature">
        <title>The genome of Chenopodium quinoa.</title>
        <authorList>
            <person name="Jarvis D.E."/>
            <person name="Ho Y.S."/>
            <person name="Lightfoot D.J."/>
            <person name="Schmoeckel S.M."/>
            <person name="Li B."/>
            <person name="Borm T.J.A."/>
            <person name="Ohyanagi H."/>
            <person name="Mineta K."/>
            <person name="Michell C.T."/>
            <person name="Saber N."/>
            <person name="Kharbatia N.M."/>
            <person name="Rupper R.R."/>
            <person name="Sharp A.R."/>
            <person name="Dally N."/>
            <person name="Boughton B.A."/>
            <person name="Woo Y.H."/>
            <person name="Gao G."/>
            <person name="Schijlen E.G.W.M."/>
            <person name="Guo X."/>
            <person name="Momin A.A."/>
            <person name="Negrao S."/>
            <person name="Al-Babili S."/>
            <person name="Gehring C."/>
            <person name="Roessner U."/>
            <person name="Jung C."/>
            <person name="Murphy K."/>
            <person name="Arold S.T."/>
            <person name="Gojobori T."/>
            <person name="van der Linden C.G."/>
            <person name="van Loo E.N."/>
            <person name="Jellen E.N."/>
            <person name="Maughan P.J."/>
            <person name="Tester M."/>
        </authorList>
    </citation>
    <scope>NUCLEOTIDE SEQUENCE [LARGE SCALE GENOMIC DNA]</scope>
    <source>
        <strain evidence="1">cv. PI 614886</strain>
    </source>
</reference>
<evidence type="ECO:0000313" key="2">
    <source>
        <dbReference type="Proteomes" id="UP000596660"/>
    </source>
</evidence>
<keyword evidence="2" id="KW-1185">Reference proteome</keyword>
<sequence length="342" mass="38763">QTNNGLDIEEGDSKVQSCVDALTKKLEKSSNATAKRNDLYGLSVKLSEPIAARDPFKFIIVTIGRVRSLQMQEQKCGYMNSLLSRSNLVASSGTLGKNALLKACVQAIVDLENEVRLWYADIDNFTHFVEMYVLDGCFILELLIRYYTVFKLHLRWDCHDNPLFKPAEDQDEDPVFKFNWILSAVRCDLALLQNQMSFVILQKLFELITGRDNNLPHDFLVELASQFFQPVHQQENPPVTKLKQLPEMVEAATILSNQPQEKHSSRVQHNLSKLGSDSSQGLQEVYSTFVFREGKVHSKSQLCRLLHGLTPSLGTSWPLSVAVRIGSLMWPLAPHEPAHQRL</sequence>
<dbReference type="AlphaFoldDB" id="A0A803MSY5"/>
<dbReference type="Gramene" id="AUR62034686-RA">
    <property type="protein sequence ID" value="AUR62034686-RA:cds"/>
    <property type="gene ID" value="AUR62034686"/>
</dbReference>
<accession>A0A803MSY5</accession>
<proteinExistence type="predicted"/>
<name>A0A803MSY5_CHEQI</name>
<dbReference type="PANTHER" id="PTHR31170:SF25">
    <property type="entry name" value="BNAA09G04570D PROTEIN"/>
    <property type="match status" value="1"/>
</dbReference>
<organism evidence="1 2">
    <name type="scientific">Chenopodium quinoa</name>
    <name type="common">Quinoa</name>
    <dbReference type="NCBI Taxonomy" id="63459"/>
    <lineage>
        <taxon>Eukaryota</taxon>
        <taxon>Viridiplantae</taxon>
        <taxon>Streptophyta</taxon>
        <taxon>Embryophyta</taxon>
        <taxon>Tracheophyta</taxon>
        <taxon>Spermatophyta</taxon>
        <taxon>Magnoliopsida</taxon>
        <taxon>eudicotyledons</taxon>
        <taxon>Gunneridae</taxon>
        <taxon>Pentapetalae</taxon>
        <taxon>Caryophyllales</taxon>
        <taxon>Chenopodiaceae</taxon>
        <taxon>Chenopodioideae</taxon>
        <taxon>Atripliceae</taxon>
        <taxon>Chenopodium</taxon>
    </lineage>
</organism>
<dbReference type="EnsemblPlants" id="AUR62034686-RA">
    <property type="protein sequence ID" value="AUR62034686-RA:cds"/>
    <property type="gene ID" value="AUR62034686"/>
</dbReference>